<dbReference type="InterPro" id="IPR029058">
    <property type="entry name" value="AB_hydrolase_fold"/>
</dbReference>
<evidence type="ECO:0000313" key="6">
    <source>
        <dbReference type="Proteomes" id="UP000241118"/>
    </source>
</evidence>
<reference evidence="5 6" key="1">
    <citation type="submission" date="2018-03" db="EMBL/GenBank/DDBJ databases">
        <title>Genomic Encyclopedia of Type Strains, Phase III (KMG-III): the genomes of soil and plant-associated and newly described type strains.</title>
        <authorList>
            <person name="Whitman W."/>
        </authorList>
    </citation>
    <scope>NUCLEOTIDE SEQUENCE [LARGE SCALE GENOMIC DNA]</scope>
    <source>
        <strain evidence="5 6">CGMCC 4.7097</strain>
    </source>
</reference>
<protein>
    <submittedName>
        <fullName evidence="5">Platelet-activating factor acetylhydrolase isoform II</fullName>
    </submittedName>
</protein>
<dbReference type="RefSeq" id="WP_106618381.1">
    <property type="nucleotide sequence ID" value="NZ_PYAX01000010.1"/>
</dbReference>
<accession>A0A2P8I3J9</accession>
<keyword evidence="1 5" id="KW-0378">Hydrolase</keyword>
<dbReference type="SUPFAM" id="SSF53474">
    <property type="entry name" value="alpha/beta-Hydrolases"/>
    <property type="match status" value="1"/>
</dbReference>
<gene>
    <name evidence="5" type="ORF">B0I31_110140</name>
</gene>
<keyword evidence="2" id="KW-0442">Lipid degradation</keyword>
<dbReference type="GO" id="GO:0003847">
    <property type="term" value="F:1-alkyl-2-acetylglycerophosphocholine esterase activity"/>
    <property type="evidence" value="ECO:0007669"/>
    <property type="project" value="TreeGrafter"/>
</dbReference>
<organism evidence="5 6">
    <name type="scientific">Saccharothrix carnea</name>
    <dbReference type="NCBI Taxonomy" id="1280637"/>
    <lineage>
        <taxon>Bacteria</taxon>
        <taxon>Bacillati</taxon>
        <taxon>Actinomycetota</taxon>
        <taxon>Actinomycetes</taxon>
        <taxon>Pseudonocardiales</taxon>
        <taxon>Pseudonocardiaceae</taxon>
        <taxon>Saccharothrix</taxon>
    </lineage>
</organism>
<keyword evidence="4" id="KW-0732">Signal</keyword>
<keyword evidence="3" id="KW-0443">Lipid metabolism</keyword>
<dbReference type="AlphaFoldDB" id="A0A2P8I3J9"/>
<dbReference type="EMBL" id="PYAX01000010">
    <property type="protein sequence ID" value="PSL53049.1"/>
    <property type="molecule type" value="Genomic_DNA"/>
</dbReference>
<evidence type="ECO:0000313" key="5">
    <source>
        <dbReference type="EMBL" id="PSL53049.1"/>
    </source>
</evidence>
<evidence type="ECO:0000256" key="2">
    <source>
        <dbReference type="ARBA" id="ARBA00022963"/>
    </source>
</evidence>
<dbReference type="Gene3D" id="3.40.50.1820">
    <property type="entry name" value="alpha/beta hydrolase"/>
    <property type="match status" value="1"/>
</dbReference>
<dbReference type="OrthoDB" id="569821at2"/>
<evidence type="ECO:0000256" key="1">
    <source>
        <dbReference type="ARBA" id="ARBA00022801"/>
    </source>
</evidence>
<dbReference type="GO" id="GO:0016042">
    <property type="term" value="P:lipid catabolic process"/>
    <property type="evidence" value="ECO:0007669"/>
    <property type="project" value="UniProtKB-KW"/>
</dbReference>
<dbReference type="Proteomes" id="UP000241118">
    <property type="component" value="Unassembled WGS sequence"/>
</dbReference>
<keyword evidence="6" id="KW-1185">Reference proteome</keyword>
<feature type="chain" id="PRO_5015126518" evidence="4">
    <location>
        <begin position="26"/>
        <end position="392"/>
    </location>
</feature>
<comment type="caution">
    <text evidence="5">The sequence shown here is derived from an EMBL/GenBank/DDBJ whole genome shotgun (WGS) entry which is preliminary data.</text>
</comment>
<proteinExistence type="predicted"/>
<evidence type="ECO:0000256" key="3">
    <source>
        <dbReference type="ARBA" id="ARBA00023098"/>
    </source>
</evidence>
<sequence length="392" mass="41734">MFRKTSLSAIAFAVLAASLTATAEAAEPGLVLTLPAPTGPHRVGVTTLHLVDADRPDPWPDAGGGPREVMASVHYPALDVRGHPVAPQLTPGAAAALPVVAPRVYPNLPPSGVDWAATLTHSHVDAPARPVRRPVVLYSPGLVDPRAFGTTTAEELASRGYVVVTIDHPGETFTVDLPTRPRFVALPGDPSTDPRLYRDVIATRLADTDFVLDQLAVLASGGNPDAGGRALPRHLGRALDLDRVGVYGQGLGGTIAAEAMYEDTDRRIDAAINLEGLLDYHPEQPGQDGELLPVARHGVDRPLLLVGTERFQNDRYRRAWSAVLAHGCARQHVIAGANHWALTDFAATAPQLHAAGLMDDAELAAMVGTLDPATAIRTVRRHVVSFFDHHLR</sequence>
<dbReference type="PANTHER" id="PTHR10272">
    <property type="entry name" value="PLATELET-ACTIVATING FACTOR ACETYLHYDROLASE"/>
    <property type="match status" value="1"/>
</dbReference>
<name>A0A2P8I3J9_SACCR</name>
<evidence type="ECO:0000256" key="4">
    <source>
        <dbReference type="SAM" id="SignalP"/>
    </source>
</evidence>
<feature type="signal peptide" evidence="4">
    <location>
        <begin position="1"/>
        <end position="25"/>
    </location>
</feature>
<dbReference type="PANTHER" id="PTHR10272:SF0">
    <property type="entry name" value="PLATELET-ACTIVATING FACTOR ACETYLHYDROLASE"/>
    <property type="match status" value="1"/>
</dbReference>